<dbReference type="Proteomes" id="UP000298653">
    <property type="component" value="Chromosome"/>
</dbReference>
<reference evidence="1 2" key="1">
    <citation type="submission" date="2019-05" db="EMBL/GenBank/DDBJ databases">
        <title>Complete genome sequencing of Anaerostipes rhamnosivorans.</title>
        <authorList>
            <person name="Bui T.P.N."/>
            <person name="de Vos W.M."/>
        </authorList>
    </citation>
    <scope>NUCLEOTIDE SEQUENCE [LARGE SCALE GENOMIC DNA]</scope>
    <source>
        <strain evidence="1 2">1y2</strain>
    </source>
</reference>
<dbReference type="AlphaFoldDB" id="A0A4P8IFD6"/>
<evidence type="ECO:0000313" key="2">
    <source>
        <dbReference type="Proteomes" id="UP000298653"/>
    </source>
</evidence>
<keyword evidence="2" id="KW-1185">Reference proteome</keyword>
<protein>
    <submittedName>
        <fullName evidence="1">Uncharacterized protein</fullName>
    </submittedName>
</protein>
<evidence type="ECO:0000313" key="1">
    <source>
        <dbReference type="EMBL" id="QCP33869.1"/>
    </source>
</evidence>
<dbReference type="RefSeq" id="WP_137327482.1">
    <property type="nucleotide sequence ID" value="NZ_CP040058.1"/>
</dbReference>
<dbReference type="EMBL" id="CP040058">
    <property type="protein sequence ID" value="QCP33869.1"/>
    <property type="molecule type" value="Genomic_DNA"/>
</dbReference>
<dbReference type="OrthoDB" id="2060476at2"/>
<name>A0A4P8IFD6_9FIRM</name>
<accession>A0A4P8IFD6</accession>
<dbReference type="InterPro" id="IPR046639">
    <property type="entry name" value="DUF6751"/>
</dbReference>
<dbReference type="Pfam" id="PF20536">
    <property type="entry name" value="DUF6751"/>
    <property type="match status" value="1"/>
</dbReference>
<sequence>MITNTDLTIYNKVYDRDTGTNRYYRTVLKGINWQDTTAVQPDGKGMASADVAEVYIPFTVETEKQYRKPENFMAEADKSRIFTFRAGDLLVRGITETELGSTKDEEYLKNICGEVRTAAMVESNDSGSIEIQHWKVTAE</sequence>
<gene>
    <name evidence="1" type="ORF">AR1Y2_0415</name>
</gene>
<proteinExistence type="predicted"/>
<organism evidence="1 2">
    <name type="scientific">Anaerostipes rhamnosivorans</name>
    <dbReference type="NCBI Taxonomy" id="1229621"/>
    <lineage>
        <taxon>Bacteria</taxon>
        <taxon>Bacillati</taxon>
        <taxon>Bacillota</taxon>
        <taxon>Clostridia</taxon>
        <taxon>Lachnospirales</taxon>
        <taxon>Lachnospiraceae</taxon>
        <taxon>Anaerostipes</taxon>
    </lineage>
</organism>
<dbReference type="KEGG" id="arf:AR1Y2_0415"/>